<dbReference type="InterPro" id="IPR011152">
    <property type="entry name" value="Pesterase_MJ0912"/>
</dbReference>
<dbReference type="CDD" id="cd00838">
    <property type="entry name" value="MPP_superfamily"/>
    <property type="match status" value="1"/>
</dbReference>
<dbReference type="PIRSF" id="PIRSF000883">
    <property type="entry name" value="Pesterase_MJ0912"/>
    <property type="match status" value="1"/>
</dbReference>
<reference evidence="3" key="1">
    <citation type="submission" date="2020-02" db="EMBL/GenBank/DDBJ databases">
        <authorList>
            <person name="Meier V. D."/>
        </authorList>
    </citation>
    <scope>NUCLEOTIDE SEQUENCE</scope>
    <source>
        <strain evidence="3">AVDCRST_MAG53</strain>
    </source>
</reference>
<evidence type="ECO:0000256" key="1">
    <source>
        <dbReference type="ARBA" id="ARBA00008950"/>
    </source>
</evidence>
<dbReference type="SUPFAM" id="SSF56300">
    <property type="entry name" value="Metallo-dependent phosphatases"/>
    <property type="match status" value="1"/>
</dbReference>
<feature type="domain" description="Calcineurin-like phosphoesterase" evidence="2">
    <location>
        <begin position="1"/>
        <end position="177"/>
    </location>
</feature>
<evidence type="ECO:0000259" key="2">
    <source>
        <dbReference type="Pfam" id="PF12850"/>
    </source>
</evidence>
<comment type="similarity">
    <text evidence="1">Belongs to the metallophosphoesterase superfamily. YfcE family.</text>
</comment>
<dbReference type="Pfam" id="PF12850">
    <property type="entry name" value="Metallophos_2"/>
    <property type="match status" value="1"/>
</dbReference>
<dbReference type="EMBL" id="CADCVR010000070">
    <property type="protein sequence ID" value="CAA9503794.1"/>
    <property type="molecule type" value="Genomic_DNA"/>
</dbReference>
<organism evidence="3">
    <name type="scientific">uncultured Solirubrobacteraceae bacterium</name>
    <dbReference type="NCBI Taxonomy" id="1162706"/>
    <lineage>
        <taxon>Bacteria</taxon>
        <taxon>Bacillati</taxon>
        <taxon>Actinomycetota</taxon>
        <taxon>Thermoleophilia</taxon>
        <taxon>Solirubrobacterales</taxon>
        <taxon>Solirubrobacteraceae</taxon>
        <taxon>environmental samples</taxon>
    </lineage>
</organism>
<sequence>MRVAVLSDVHGNLPALDAVLADLAGERVGLVVSGGDVCAGPMPAEALGRLVALSETLPMLWVMGNADREVIGAWDGSLPEDRDDPAARAAHFAAARLDRRARDLLASFAVSLAADGVRYCHGSPRSDTEILTAASSRRRVDAALAGTGERLVVHGHTHHQYDHGRLAGAGSVGMPYEGRAGAFWALVDHGRVELRRTAYDVEAAAAAIRASGYPDAEDLLLESLLDPIPRREALAVFEAQAEG</sequence>
<dbReference type="AlphaFoldDB" id="A0A6J4SS40"/>
<dbReference type="InterPro" id="IPR024654">
    <property type="entry name" value="Calcineurin-like_PHP_lpxH"/>
</dbReference>
<dbReference type="InterPro" id="IPR029052">
    <property type="entry name" value="Metallo-depent_PP-like"/>
</dbReference>
<accession>A0A6J4SS40</accession>
<evidence type="ECO:0000313" key="3">
    <source>
        <dbReference type="EMBL" id="CAA9503794.1"/>
    </source>
</evidence>
<proteinExistence type="inferred from homology"/>
<protein>
    <submittedName>
        <fullName evidence="3">FIG006285: ICC-like protein phosphoesterase</fullName>
    </submittedName>
</protein>
<gene>
    <name evidence="3" type="ORF">AVDCRST_MAG53-2131</name>
</gene>
<name>A0A6J4SS40_9ACTN</name>
<dbReference type="Gene3D" id="3.60.21.10">
    <property type="match status" value="1"/>
</dbReference>